<accession>A0A7X0J2G9</accession>
<organism evidence="9 10">
    <name type="scientific">Pedobacter cryoconitis</name>
    <dbReference type="NCBI Taxonomy" id="188932"/>
    <lineage>
        <taxon>Bacteria</taxon>
        <taxon>Pseudomonadati</taxon>
        <taxon>Bacteroidota</taxon>
        <taxon>Sphingobacteriia</taxon>
        <taxon>Sphingobacteriales</taxon>
        <taxon>Sphingobacteriaceae</taxon>
        <taxon>Pedobacter</taxon>
    </lineage>
</organism>
<keyword evidence="9" id="KW-0645">Protease</keyword>
<dbReference type="SUPFAM" id="SSF144091">
    <property type="entry name" value="Rhomboid-like"/>
    <property type="match status" value="1"/>
</dbReference>
<dbReference type="AlphaFoldDB" id="A0A7X0J2G9"/>
<comment type="similarity">
    <text evidence="2">Belongs to the peptidase S54 family.</text>
</comment>
<evidence type="ECO:0000313" key="10">
    <source>
        <dbReference type="Proteomes" id="UP000521017"/>
    </source>
</evidence>
<keyword evidence="6 7" id="KW-0472">Membrane</keyword>
<gene>
    <name evidence="9" type="ORF">HDF25_001815</name>
</gene>
<comment type="caution">
    <text evidence="9">The sequence shown here is derived from an EMBL/GenBank/DDBJ whole genome shotgun (WGS) entry which is preliminary data.</text>
</comment>
<dbReference type="Gene3D" id="1.20.1540.10">
    <property type="entry name" value="Rhomboid-like"/>
    <property type="match status" value="1"/>
</dbReference>
<evidence type="ECO:0000259" key="8">
    <source>
        <dbReference type="Pfam" id="PF01694"/>
    </source>
</evidence>
<reference evidence="9 10" key="1">
    <citation type="submission" date="2020-08" db="EMBL/GenBank/DDBJ databases">
        <title>Genomic Encyclopedia of Type Strains, Phase IV (KMG-V): Genome sequencing to study the core and pangenomes of soil and plant-associated prokaryotes.</title>
        <authorList>
            <person name="Whitman W."/>
        </authorList>
    </citation>
    <scope>NUCLEOTIDE SEQUENCE [LARGE SCALE GENOMIC DNA]</scope>
    <source>
        <strain evidence="9 10">M2T3</strain>
    </source>
</reference>
<feature type="domain" description="Peptidase S54 rhomboid" evidence="8">
    <location>
        <begin position="46"/>
        <end position="190"/>
    </location>
</feature>
<feature type="transmembrane region" description="Helical" evidence="7">
    <location>
        <begin position="48"/>
        <end position="74"/>
    </location>
</feature>
<evidence type="ECO:0000256" key="2">
    <source>
        <dbReference type="ARBA" id="ARBA00009045"/>
    </source>
</evidence>
<dbReference type="PANTHER" id="PTHR43731">
    <property type="entry name" value="RHOMBOID PROTEASE"/>
    <property type="match status" value="1"/>
</dbReference>
<dbReference type="RefSeq" id="WP_184624400.1">
    <property type="nucleotide sequence ID" value="NZ_JACHCC010000004.1"/>
</dbReference>
<dbReference type="InterPro" id="IPR022764">
    <property type="entry name" value="Peptidase_S54_rhomboid_dom"/>
</dbReference>
<protein>
    <submittedName>
        <fullName evidence="9">Membrane associated rhomboid family serine protease</fullName>
    </submittedName>
</protein>
<evidence type="ECO:0000256" key="3">
    <source>
        <dbReference type="ARBA" id="ARBA00022692"/>
    </source>
</evidence>
<comment type="subcellular location">
    <subcellularLocation>
        <location evidence="1">Membrane</location>
        <topology evidence="1">Multi-pass membrane protein</topology>
    </subcellularLocation>
</comment>
<feature type="transmembrane region" description="Helical" evidence="7">
    <location>
        <begin position="174"/>
        <end position="198"/>
    </location>
</feature>
<feature type="transmembrane region" description="Helical" evidence="7">
    <location>
        <begin position="144"/>
        <end position="162"/>
    </location>
</feature>
<evidence type="ECO:0000256" key="4">
    <source>
        <dbReference type="ARBA" id="ARBA00022801"/>
    </source>
</evidence>
<dbReference type="GO" id="GO:0006508">
    <property type="term" value="P:proteolysis"/>
    <property type="evidence" value="ECO:0007669"/>
    <property type="project" value="UniProtKB-KW"/>
</dbReference>
<evidence type="ECO:0000313" key="9">
    <source>
        <dbReference type="EMBL" id="MBB6499673.1"/>
    </source>
</evidence>
<proteinExistence type="inferred from homology"/>
<evidence type="ECO:0000256" key="6">
    <source>
        <dbReference type="ARBA" id="ARBA00023136"/>
    </source>
</evidence>
<dbReference type="Proteomes" id="UP000521017">
    <property type="component" value="Unassembled WGS sequence"/>
</dbReference>
<keyword evidence="5 7" id="KW-1133">Transmembrane helix</keyword>
<feature type="transmembrane region" description="Helical" evidence="7">
    <location>
        <begin position="110"/>
        <end position="132"/>
    </location>
</feature>
<feature type="transmembrane region" description="Helical" evidence="7">
    <location>
        <begin position="6"/>
        <end position="27"/>
    </location>
</feature>
<keyword evidence="4" id="KW-0378">Hydrolase</keyword>
<keyword evidence="3 7" id="KW-0812">Transmembrane</keyword>
<dbReference type="GO" id="GO:0004252">
    <property type="term" value="F:serine-type endopeptidase activity"/>
    <property type="evidence" value="ECO:0007669"/>
    <property type="project" value="InterPro"/>
</dbReference>
<dbReference type="Pfam" id="PF01694">
    <property type="entry name" value="Rhomboid"/>
    <property type="match status" value="1"/>
</dbReference>
<name>A0A7X0J2G9_9SPHI</name>
<evidence type="ECO:0000256" key="1">
    <source>
        <dbReference type="ARBA" id="ARBA00004141"/>
    </source>
</evidence>
<dbReference type="GO" id="GO:0016020">
    <property type="term" value="C:membrane"/>
    <property type="evidence" value="ECO:0007669"/>
    <property type="project" value="UniProtKB-SubCell"/>
</dbReference>
<evidence type="ECO:0000256" key="5">
    <source>
        <dbReference type="ARBA" id="ARBA00022989"/>
    </source>
</evidence>
<feature type="transmembrane region" description="Helical" evidence="7">
    <location>
        <begin position="80"/>
        <end position="98"/>
    </location>
</feature>
<dbReference type="InterPro" id="IPR035952">
    <property type="entry name" value="Rhomboid-like_sf"/>
</dbReference>
<evidence type="ECO:0000256" key="7">
    <source>
        <dbReference type="SAM" id="Phobius"/>
    </source>
</evidence>
<dbReference type="PANTHER" id="PTHR43731:SF14">
    <property type="entry name" value="PRESENILIN-ASSOCIATED RHOMBOID-LIKE PROTEIN, MITOCHONDRIAL"/>
    <property type="match status" value="1"/>
</dbReference>
<dbReference type="EMBL" id="JACHCC010000004">
    <property type="protein sequence ID" value="MBB6499673.1"/>
    <property type="molecule type" value="Genomic_DNA"/>
</dbReference>
<sequence>MIEYLINTPVASLIFIFTLVTSIYAFNDPSLYGKFMLHPYSVYRRSNVYTLITSGLIHGSWMHLIFNMFTFYFFAFNLEATVGSLRFGLIYFLGLILSDIPSVIKHKDDFHYHSLGASGAISAVLFSYILFYPLNTLMIFPLPIPIWSALFGVLYLLYSYYMSKNSRDNINHDAHLFGAITGIIITILVVPGIVPHFLSAITGRFGG</sequence>
<dbReference type="InterPro" id="IPR050925">
    <property type="entry name" value="Rhomboid_protease_S54"/>
</dbReference>